<proteinExistence type="predicted"/>
<dbReference type="VEuPathDB" id="TriTrypDB:C4B63_25g315"/>
<feature type="region of interest" description="Disordered" evidence="1">
    <location>
        <begin position="167"/>
        <end position="193"/>
    </location>
</feature>
<dbReference type="VEuPathDB" id="TriTrypDB:TcCLB.506985.50"/>
<reference evidence="2 3" key="1">
    <citation type="journal article" date="2018" name="Microb. Genom.">
        <title>Expanding an expanded genome: long-read sequencing of Trypanosoma cruzi.</title>
        <authorList>
            <person name="Berna L."/>
            <person name="Rodriguez M."/>
            <person name="Chiribao M.L."/>
            <person name="Parodi-Talice A."/>
            <person name="Pita S."/>
            <person name="Rijo G."/>
            <person name="Alvarez-Valin F."/>
            <person name="Robello C."/>
        </authorList>
    </citation>
    <scope>NUCLEOTIDE SEQUENCE [LARGE SCALE GENOMIC DNA]</scope>
    <source>
        <strain evidence="2 3">TCC</strain>
    </source>
</reference>
<evidence type="ECO:0000313" key="3">
    <source>
        <dbReference type="Proteomes" id="UP000246078"/>
    </source>
</evidence>
<dbReference type="VEuPathDB" id="TriTrypDB:ECC02_006512"/>
<feature type="compositionally biased region" description="Basic and acidic residues" evidence="1">
    <location>
        <begin position="1"/>
        <end position="12"/>
    </location>
</feature>
<dbReference type="EMBL" id="PRFC01000101">
    <property type="protein sequence ID" value="PWV07516.1"/>
    <property type="molecule type" value="Genomic_DNA"/>
</dbReference>
<dbReference type="OrthoDB" id="251054at2759"/>
<evidence type="ECO:0000256" key="1">
    <source>
        <dbReference type="SAM" id="MobiDB-lite"/>
    </source>
</evidence>
<dbReference type="AlphaFoldDB" id="A0A2V2WFX2"/>
<organism evidence="2 3">
    <name type="scientific">Trypanosoma cruzi</name>
    <dbReference type="NCBI Taxonomy" id="5693"/>
    <lineage>
        <taxon>Eukaryota</taxon>
        <taxon>Discoba</taxon>
        <taxon>Euglenozoa</taxon>
        <taxon>Kinetoplastea</taxon>
        <taxon>Metakinetoplastina</taxon>
        <taxon>Trypanosomatida</taxon>
        <taxon>Trypanosomatidae</taxon>
        <taxon>Trypanosoma</taxon>
        <taxon>Schizotrypanum</taxon>
    </lineage>
</organism>
<feature type="region of interest" description="Disordered" evidence="1">
    <location>
        <begin position="69"/>
        <end position="114"/>
    </location>
</feature>
<dbReference type="VEuPathDB" id="TriTrypDB:TcG_03977"/>
<name>A0A2V2WFX2_TRYCR</name>
<dbReference type="OMA" id="EAMAINH"/>
<dbReference type="VEuPathDB" id="TriTrypDB:C3747_101g79"/>
<dbReference type="VEuPathDB" id="TriTrypDB:BCY84_20331"/>
<feature type="region of interest" description="Disordered" evidence="1">
    <location>
        <begin position="416"/>
        <end position="440"/>
    </location>
</feature>
<feature type="region of interest" description="Disordered" evidence="1">
    <location>
        <begin position="1"/>
        <end position="37"/>
    </location>
</feature>
<comment type="caution">
    <text evidence="2">The sequence shown here is derived from an EMBL/GenBank/DDBJ whole genome shotgun (WGS) entry which is preliminary data.</text>
</comment>
<dbReference type="Proteomes" id="UP000246078">
    <property type="component" value="Unassembled WGS sequence"/>
</dbReference>
<dbReference type="VEuPathDB" id="TriTrypDB:TCSYLVIO_010339"/>
<feature type="compositionally biased region" description="Low complexity" evidence="1">
    <location>
        <begin position="69"/>
        <end position="110"/>
    </location>
</feature>
<feature type="region of interest" description="Disordered" evidence="1">
    <location>
        <begin position="216"/>
        <end position="246"/>
    </location>
</feature>
<dbReference type="VEuPathDB" id="TriTrypDB:TCDM_05922"/>
<sequence>MQAAEEKEEKGRGQMRTPRGNAPPSLVRRKIKQTHAYTIRGPTTNTYFTLRVIADTAAVPPLPRVAAAVSPSASTSRARARGQKSLQTLPSQTSSKSSPSSVLPQLSSPPMSTLWQPPCVPLEHRWRFIRKEEFGLVRSPRGTEAMAINHASRNEPSALRRLAEEHSLFSTHPPCRRRPQSSSTDRPEEELATQQIQDMRLRTWGLRRGWLEEMLQDDDGVGDTGTEEASPATDPSPLGNADGTVRPTPPVFLGIKSAPAMNAASEGTAATTTTTGAMILAADGDGDDVSGKNAARGGNIPGGRRLSIPPPPPPHSTATETADGKTPRPVSTIAVAAQRLRDKLLTASFQRMVNDLAETHAYTPEEQVALFRHAHIFRELPLQSRYHEMHPICDLRPASEDFLPVKDFNAAARENKSTAFRQRRQRRQQQNECATTGLLG</sequence>
<dbReference type="VEuPathDB" id="TriTrypDB:TcCL_ESM03881"/>
<accession>A0A2V2WFX2</accession>
<evidence type="ECO:0000313" key="2">
    <source>
        <dbReference type="EMBL" id="PWV07516.1"/>
    </source>
</evidence>
<protein>
    <submittedName>
        <fullName evidence="2">Uncharacterized protein</fullName>
    </submittedName>
</protein>
<gene>
    <name evidence="2" type="ORF">C3747_101g79</name>
</gene>
<dbReference type="VEuPathDB" id="TriTrypDB:TcBrA4_0133980"/>
<dbReference type="VEuPathDB" id="TriTrypDB:TcCLB.504213.100"/>
<feature type="region of interest" description="Disordered" evidence="1">
    <location>
        <begin position="284"/>
        <end position="328"/>
    </location>
</feature>
<dbReference type="VEuPathDB" id="TriTrypDB:Tc_MARK_7681"/>